<dbReference type="PATRIC" id="fig|1331206.3.peg.1194"/>
<dbReference type="SUPFAM" id="SSF51338">
    <property type="entry name" value="Composite domain of metallo-dependent hydrolases"/>
    <property type="match status" value="1"/>
</dbReference>
<organism evidence="1 2">
    <name type="scientific">Bordetella holmesii CDC-H585-BH</name>
    <dbReference type="NCBI Taxonomy" id="1331206"/>
    <lineage>
        <taxon>Bacteria</taxon>
        <taxon>Pseudomonadati</taxon>
        <taxon>Pseudomonadota</taxon>
        <taxon>Betaproteobacteria</taxon>
        <taxon>Burkholderiales</taxon>
        <taxon>Alcaligenaceae</taxon>
        <taxon>Bordetella</taxon>
    </lineage>
</organism>
<dbReference type="SUPFAM" id="SSF51556">
    <property type="entry name" value="Metallo-dependent hydrolases"/>
    <property type="match status" value="1"/>
</dbReference>
<protein>
    <submittedName>
        <fullName evidence="1">Dihydroorotase domain protein</fullName>
    </submittedName>
</protein>
<dbReference type="EMBL" id="JFZZ01000044">
    <property type="protein sequence ID" value="KAK96092.1"/>
    <property type="molecule type" value="Genomic_DNA"/>
</dbReference>
<dbReference type="Gene3D" id="3.20.20.140">
    <property type="entry name" value="Metal-dependent hydrolases"/>
    <property type="match status" value="1"/>
</dbReference>
<comment type="caution">
    <text evidence="1">The sequence shown here is derived from an EMBL/GenBank/DDBJ whole genome shotgun (WGS) entry which is preliminary data.</text>
</comment>
<name>A0A158M7E3_9BORD</name>
<accession>A0A158M7E3</accession>
<evidence type="ECO:0000313" key="2">
    <source>
        <dbReference type="Proteomes" id="UP000026682"/>
    </source>
</evidence>
<dbReference type="InterPro" id="IPR032466">
    <property type="entry name" value="Metal_Hydrolase"/>
</dbReference>
<dbReference type="AlphaFoldDB" id="A0A158M7E3"/>
<reference evidence="1 2" key="1">
    <citation type="submission" date="2014-03" db="EMBL/GenBank/DDBJ databases">
        <title>Genome sequence of Bordetella holmseii.</title>
        <authorList>
            <person name="Harvill E."/>
            <person name="Goodfield L.L."/>
            <person name="Ivanov Y."/>
            <person name="Meyer J.A."/>
            <person name="Newth C."/>
            <person name="Cassiday P."/>
            <person name="Tondella M.L."/>
            <person name="Liao P."/>
            <person name="Zimmerman J."/>
            <person name="Meert K."/>
            <person name="Wessel D."/>
            <person name="Berger J."/>
            <person name="Dean J.M."/>
            <person name="Holubkov R."/>
            <person name="Burr J."/>
            <person name="Liu T."/>
            <person name="Brinkac L.M."/>
            <person name="Sanka R."/>
            <person name="Kim M."/>
            <person name="Losada L."/>
        </authorList>
    </citation>
    <scope>NUCLEOTIDE SEQUENCE [LARGE SCALE GENOMIC DNA]</scope>
    <source>
        <strain evidence="1 2">CDC-H585-BH</strain>
    </source>
</reference>
<proteinExistence type="predicted"/>
<dbReference type="RefSeq" id="WP_017685434.1">
    <property type="nucleotide sequence ID" value="NZ_JFZZ01000044.1"/>
</dbReference>
<dbReference type="GeneID" id="93122057"/>
<sequence length="183" mass="18936">MKIHIRAGRVIDPADGSDEVVDLFLADGRILARGQMPEHFRADRTIEATGLAVLPGLTDIAAQLGQHPEQEGRAALSGGVVRLVLPHATPQQDGMPYCLRLGPLLAPTGGLSDMAGWLDSGCVGIAQGDEPLPGSGLLWRAMQYAAGLNATLWLNPEDAGLAGGGVMAAGAYATRLGLPGIIE</sequence>
<dbReference type="Proteomes" id="UP000026682">
    <property type="component" value="Unassembled WGS sequence"/>
</dbReference>
<evidence type="ECO:0000313" key="1">
    <source>
        <dbReference type="EMBL" id="KAK96092.1"/>
    </source>
</evidence>
<gene>
    <name evidence="1" type="ORF">L497_3559</name>
</gene>
<dbReference type="InterPro" id="IPR011059">
    <property type="entry name" value="Metal-dep_hydrolase_composite"/>
</dbReference>
<dbReference type="GO" id="GO:0016810">
    <property type="term" value="F:hydrolase activity, acting on carbon-nitrogen (but not peptide) bonds"/>
    <property type="evidence" value="ECO:0007669"/>
    <property type="project" value="InterPro"/>
</dbReference>